<feature type="domain" description="Peptidase S1" evidence="3">
    <location>
        <begin position="1"/>
        <end position="174"/>
    </location>
</feature>
<keyword evidence="5" id="KW-1185">Reference proteome</keyword>
<keyword evidence="1" id="KW-1015">Disulfide bond</keyword>
<dbReference type="InterPro" id="IPR001254">
    <property type="entry name" value="Trypsin_dom"/>
</dbReference>
<name>A0AAV6ULQ8_9ARAC</name>
<sequence length="180" mass="19998">MTASLDFFHPRRGEYLPEELLYAIAGVANRFSGQRVNIEFVYYEVHPEYDATEYDALNDLAILETRRPIKFNDRVKPICIANENMGSLLLSRVAAVGWGQTNRNMSDPQLPDTVQFVNQKGDSGGPLVYNIRGTPVLVGITKSVSVDLGCGHLLGLSVFTRISSYTKYINDTAEGDVCFV</sequence>
<dbReference type="GO" id="GO:0004252">
    <property type="term" value="F:serine-type endopeptidase activity"/>
    <property type="evidence" value="ECO:0007669"/>
    <property type="project" value="InterPro"/>
</dbReference>
<protein>
    <recommendedName>
        <fullName evidence="3">Peptidase S1 domain-containing protein</fullName>
    </recommendedName>
</protein>
<dbReference type="InterPro" id="IPR043504">
    <property type="entry name" value="Peptidase_S1_PA_chymotrypsin"/>
</dbReference>
<dbReference type="SMART" id="SM00020">
    <property type="entry name" value="Tryp_SPc"/>
    <property type="match status" value="1"/>
</dbReference>
<gene>
    <name evidence="4" type="ORF">JTE90_012644</name>
</gene>
<dbReference type="InterPro" id="IPR051487">
    <property type="entry name" value="Ser/Thr_Proteases_Immune/Dev"/>
</dbReference>
<accession>A0AAV6ULQ8</accession>
<reference evidence="4 5" key="1">
    <citation type="journal article" date="2022" name="Nat. Ecol. Evol.">
        <title>A masculinizing supergene underlies an exaggerated male reproductive morph in a spider.</title>
        <authorList>
            <person name="Hendrickx F."/>
            <person name="De Corte Z."/>
            <person name="Sonet G."/>
            <person name="Van Belleghem S.M."/>
            <person name="Kostlbacher S."/>
            <person name="Vangestel C."/>
        </authorList>
    </citation>
    <scope>NUCLEOTIDE SEQUENCE [LARGE SCALE GENOMIC DNA]</scope>
    <source>
        <strain evidence="4">W744_W776</strain>
    </source>
</reference>
<evidence type="ECO:0000313" key="5">
    <source>
        <dbReference type="Proteomes" id="UP000827092"/>
    </source>
</evidence>
<evidence type="ECO:0000256" key="1">
    <source>
        <dbReference type="ARBA" id="ARBA00023157"/>
    </source>
</evidence>
<proteinExistence type="inferred from homology"/>
<dbReference type="PROSITE" id="PS50240">
    <property type="entry name" value="TRYPSIN_DOM"/>
    <property type="match status" value="1"/>
</dbReference>
<evidence type="ECO:0000259" key="3">
    <source>
        <dbReference type="PROSITE" id="PS50240"/>
    </source>
</evidence>
<dbReference type="PANTHER" id="PTHR24256">
    <property type="entry name" value="TRYPTASE-RELATED"/>
    <property type="match status" value="1"/>
</dbReference>
<organism evidence="4 5">
    <name type="scientific">Oedothorax gibbosus</name>
    <dbReference type="NCBI Taxonomy" id="931172"/>
    <lineage>
        <taxon>Eukaryota</taxon>
        <taxon>Metazoa</taxon>
        <taxon>Ecdysozoa</taxon>
        <taxon>Arthropoda</taxon>
        <taxon>Chelicerata</taxon>
        <taxon>Arachnida</taxon>
        <taxon>Araneae</taxon>
        <taxon>Araneomorphae</taxon>
        <taxon>Entelegynae</taxon>
        <taxon>Araneoidea</taxon>
        <taxon>Linyphiidae</taxon>
        <taxon>Erigoninae</taxon>
        <taxon>Oedothorax</taxon>
    </lineage>
</organism>
<evidence type="ECO:0000313" key="4">
    <source>
        <dbReference type="EMBL" id="KAG8184556.1"/>
    </source>
</evidence>
<comment type="caution">
    <text evidence="4">The sequence shown here is derived from an EMBL/GenBank/DDBJ whole genome shotgun (WGS) entry which is preliminary data.</text>
</comment>
<dbReference type="GO" id="GO:0006508">
    <property type="term" value="P:proteolysis"/>
    <property type="evidence" value="ECO:0007669"/>
    <property type="project" value="InterPro"/>
</dbReference>
<dbReference type="AlphaFoldDB" id="A0AAV6ULQ8"/>
<dbReference type="InterPro" id="IPR009003">
    <property type="entry name" value="Peptidase_S1_PA"/>
</dbReference>
<dbReference type="Proteomes" id="UP000827092">
    <property type="component" value="Unassembled WGS sequence"/>
</dbReference>
<evidence type="ECO:0000256" key="2">
    <source>
        <dbReference type="ARBA" id="ARBA00024195"/>
    </source>
</evidence>
<dbReference type="SUPFAM" id="SSF50494">
    <property type="entry name" value="Trypsin-like serine proteases"/>
    <property type="match status" value="1"/>
</dbReference>
<dbReference type="EMBL" id="JAFNEN010000370">
    <property type="protein sequence ID" value="KAG8184556.1"/>
    <property type="molecule type" value="Genomic_DNA"/>
</dbReference>
<comment type="similarity">
    <text evidence="2">Belongs to the peptidase S1 family. CLIP subfamily.</text>
</comment>
<dbReference type="Gene3D" id="2.40.10.10">
    <property type="entry name" value="Trypsin-like serine proteases"/>
    <property type="match status" value="3"/>
</dbReference>
<dbReference type="Pfam" id="PF00089">
    <property type="entry name" value="Trypsin"/>
    <property type="match status" value="1"/>
</dbReference>